<evidence type="ECO:0000259" key="1">
    <source>
        <dbReference type="PROSITE" id="PS50011"/>
    </source>
</evidence>
<dbReference type="PANTHER" id="PTHR27006">
    <property type="entry name" value="PROMASTIGOTE SURFACE ANTIGEN PROTEIN PSA"/>
    <property type="match status" value="1"/>
</dbReference>
<feature type="domain" description="Protein kinase" evidence="1">
    <location>
        <begin position="1"/>
        <end position="128"/>
    </location>
</feature>
<dbReference type="InterPro" id="IPR000719">
    <property type="entry name" value="Prot_kinase_dom"/>
</dbReference>
<comment type="caution">
    <text evidence="2">The sequence shown here is derived from an EMBL/GenBank/DDBJ whole genome shotgun (WGS) entry which is preliminary data.</text>
</comment>
<dbReference type="Gene3D" id="1.10.510.10">
    <property type="entry name" value="Transferase(Phosphotransferase) domain 1"/>
    <property type="match status" value="1"/>
</dbReference>
<proteinExistence type="predicted"/>
<accession>A0A7J6VGK6</accession>
<dbReference type="InterPro" id="IPR011009">
    <property type="entry name" value="Kinase-like_dom_sf"/>
</dbReference>
<evidence type="ECO:0000313" key="3">
    <source>
        <dbReference type="Proteomes" id="UP000554482"/>
    </source>
</evidence>
<dbReference type="FunFam" id="1.10.510.10:FF:001722">
    <property type="entry name" value="G-type lectin S-receptor-like serine/threonine-protein kinase B120"/>
    <property type="match status" value="1"/>
</dbReference>
<sequence length="168" mass="18806">MARLFGVDQIEGSSGRIVGTYGYMAPEYATNGQFSVKSDVFSFGVLILEILSGQKNTSFFHSEHVDNIISYAWRNWEAGTALELIDPIILKENFSSSEALRCIHIGLICVQENVTLRPTMMTVVHMLNRDSLALPLPSTPAFLVNNRTQVKFENNSINEVSMTDVYPR</sequence>
<dbReference type="PROSITE" id="PS50011">
    <property type="entry name" value="PROTEIN_KINASE_DOM"/>
    <property type="match status" value="1"/>
</dbReference>
<dbReference type="PANTHER" id="PTHR27006:SF634">
    <property type="entry name" value="RECEPTOR-LIKE SERINE_THREONINE-PROTEIN KINASE"/>
    <property type="match status" value="1"/>
</dbReference>
<keyword evidence="3" id="KW-1185">Reference proteome</keyword>
<name>A0A7J6VGK6_THATH</name>
<protein>
    <submittedName>
        <fullName evidence="2">Cysteine-rich receptor-like protein kinase</fullName>
    </submittedName>
</protein>
<dbReference type="GO" id="GO:0005524">
    <property type="term" value="F:ATP binding"/>
    <property type="evidence" value="ECO:0007669"/>
    <property type="project" value="InterPro"/>
</dbReference>
<dbReference type="Proteomes" id="UP000554482">
    <property type="component" value="Unassembled WGS sequence"/>
</dbReference>
<organism evidence="2 3">
    <name type="scientific">Thalictrum thalictroides</name>
    <name type="common">Rue-anemone</name>
    <name type="synonym">Anemone thalictroides</name>
    <dbReference type="NCBI Taxonomy" id="46969"/>
    <lineage>
        <taxon>Eukaryota</taxon>
        <taxon>Viridiplantae</taxon>
        <taxon>Streptophyta</taxon>
        <taxon>Embryophyta</taxon>
        <taxon>Tracheophyta</taxon>
        <taxon>Spermatophyta</taxon>
        <taxon>Magnoliopsida</taxon>
        <taxon>Ranunculales</taxon>
        <taxon>Ranunculaceae</taxon>
        <taxon>Thalictroideae</taxon>
        <taxon>Thalictrum</taxon>
    </lineage>
</organism>
<gene>
    <name evidence="2" type="ORF">FRX31_026567</name>
</gene>
<dbReference type="AlphaFoldDB" id="A0A7J6VGK6"/>
<dbReference type="OrthoDB" id="688481at2759"/>
<keyword evidence="2" id="KW-0808">Transferase</keyword>
<evidence type="ECO:0000313" key="2">
    <source>
        <dbReference type="EMBL" id="KAF5183841.1"/>
    </source>
</evidence>
<dbReference type="SUPFAM" id="SSF56112">
    <property type="entry name" value="Protein kinase-like (PK-like)"/>
    <property type="match status" value="1"/>
</dbReference>
<reference evidence="2 3" key="1">
    <citation type="submission" date="2020-06" db="EMBL/GenBank/DDBJ databases">
        <title>Transcriptomic and genomic resources for Thalictrum thalictroides and T. hernandezii: Facilitating candidate gene discovery in an emerging model plant lineage.</title>
        <authorList>
            <person name="Arias T."/>
            <person name="Riano-Pachon D.M."/>
            <person name="Di Stilio V.S."/>
        </authorList>
    </citation>
    <scope>NUCLEOTIDE SEQUENCE [LARGE SCALE GENOMIC DNA]</scope>
    <source>
        <strain evidence="3">cv. WT478/WT964</strain>
        <tissue evidence="2">Leaves</tissue>
    </source>
</reference>
<dbReference type="GO" id="GO:0004672">
    <property type="term" value="F:protein kinase activity"/>
    <property type="evidence" value="ECO:0007669"/>
    <property type="project" value="InterPro"/>
</dbReference>
<dbReference type="Pfam" id="PF00069">
    <property type="entry name" value="Pkinase"/>
    <property type="match status" value="1"/>
</dbReference>
<dbReference type="EMBL" id="JABWDY010032888">
    <property type="protein sequence ID" value="KAF5183841.1"/>
    <property type="molecule type" value="Genomic_DNA"/>
</dbReference>
<keyword evidence="2" id="KW-0675">Receptor</keyword>
<keyword evidence="2" id="KW-0418">Kinase</keyword>